<dbReference type="Proteomes" id="UP000639772">
    <property type="component" value="Unassembled WGS sequence"/>
</dbReference>
<dbReference type="AlphaFoldDB" id="A0A835V689"/>
<sequence length="158" mass="17378">MKGDIHMRNISCPVSPIGSPLQNSRSSRHINGRMSPSHISSPQTLSGASTPLTGGSGALPFNQSKQSSYPHDGLPMLRTTNDPFACCGPAFHAAKCDRFQRVFQSLPSLQERATPEPDKLGLQFGNHMSHHILRDHVKLRPSLNHNPRFPNRGRIRGV</sequence>
<comment type="caution">
    <text evidence="2">The sequence shown here is derived from an EMBL/GenBank/DDBJ whole genome shotgun (WGS) entry which is preliminary data.</text>
</comment>
<evidence type="ECO:0000313" key="3">
    <source>
        <dbReference type="Proteomes" id="UP000639772"/>
    </source>
</evidence>
<evidence type="ECO:0000256" key="1">
    <source>
        <dbReference type="SAM" id="MobiDB-lite"/>
    </source>
</evidence>
<dbReference type="EMBL" id="JADCNM010000004">
    <property type="protein sequence ID" value="KAG0486203.1"/>
    <property type="molecule type" value="Genomic_DNA"/>
</dbReference>
<name>A0A835V689_VANPL</name>
<feature type="region of interest" description="Disordered" evidence="1">
    <location>
        <begin position="1"/>
        <end position="75"/>
    </location>
</feature>
<dbReference type="OrthoDB" id="266718at2759"/>
<organism evidence="2 3">
    <name type="scientific">Vanilla planifolia</name>
    <name type="common">Vanilla</name>
    <dbReference type="NCBI Taxonomy" id="51239"/>
    <lineage>
        <taxon>Eukaryota</taxon>
        <taxon>Viridiplantae</taxon>
        <taxon>Streptophyta</taxon>
        <taxon>Embryophyta</taxon>
        <taxon>Tracheophyta</taxon>
        <taxon>Spermatophyta</taxon>
        <taxon>Magnoliopsida</taxon>
        <taxon>Liliopsida</taxon>
        <taxon>Asparagales</taxon>
        <taxon>Orchidaceae</taxon>
        <taxon>Vanilloideae</taxon>
        <taxon>Vanilleae</taxon>
        <taxon>Vanilla</taxon>
    </lineage>
</organism>
<feature type="compositionally biased region" description="Polar residues" evidence="1">
    <location>
        <begin position="37"/>
        <end position="53"/>
    </location>
</feature>
<reference evidence="2 3" key="1">
    <citation type="journal article" date="2020" name="Nat. Food">
        <title>A phased Vanilla planifolia genome enables genetic improvement of flavour and production.</title>
        <authorList>
            <person name="Hasing T."/>
            <person name="Tang H."/>
            <person name="Brym M."/>
            <person name="Khazi F."/>
            <person name="Huang T."/>
            <person name="Chambers A.H."/>
        </authorList>
    </citation>
    <scope>NUCLEOTIDE SEQUENCE [LARGE SCALE GENOMIC DNA]</scope>
    <source>
        <tissue evidence="2">Leaf</tissue>
    </source>
</reference>
<gene>
    <name evidence="2" type="ORF">HPP92_008298</name>
</gene>
<proteinExistence type="predicted"/>
<protein>
    <submittedName>
        <fullName evidence="2">Uncharacterized protein</fullName>
    </submittedName>
</protein>
<accession>A0A835V689</accession>
<evidence type="ECO:0000313" key="2">
    <source>
        <dbReference type="EMBL" id="KAG0486203.1"/>
    </source>
</evidence>